<protein>
    <submittedName>
        <fullName evidence="1">Uncharacterized protein</fullName>
    </submittedName>
</protein>
<accession>A0A0A9SIF2</accession>
<evidence type="ECO:0000313" key="1">
    <source>
        <dbReference type="EMBL" id="JAD23696.1"/>
    </source>
</evidence>
<organism evidence="1">
    <name type="scientific">Arundo donax</name>
    <name type="common">Giant reed</name>
    <name type="synonym">Donax arundinaceus</name>
    <dbReference type="NCBI Taxonomy" id="35708"/>
    <lineage>
        <taxon>Eukaryota</taxon>
        <taxon>Viridiplantae</taxon>
        <taxon>Streptophyta</taxon>
        <taxon>Embryophyta</taxon>
        <taxon>Tracheophyta</taxon>
        <taxon>Spermatophyta</taxon>
        <taxon>Magnoliopsida</taxon>
        <taxon>Liliopsida</taxon>
        <taxon>Poales</taxon>
        <taxon>Poaceae</taxon>
        <taxon>PACMAD clade</taxon>
        <taxon>Arundinoideae</taxon>
        <taxon>Arundineae</taxon>
        <taxon>Arundo</taxon>
    </lineage>
</organism>
<proteinExistence type="predicted"/>
<dbReference type="EMBL" id="GBRH01274199">
    <property type="protein sequence ID" value="JAD23696.1"/>
    <property type="molecule type" value="Transcribed_RNA"/>
</dbReference>
<dbReference type="AlphaFoldDB" id="A0A0A9SIF2"/>
<reference evidence="1" key="2">
    <citation type="journal article" date="2015" name="Data Brief">
        <title>Shoot transcriptome of the giant reed, Arundo donax.</title>
        <authorList>
            <person name="Barrero R.A."/>
            <person name="Guerrero F.D."/>
            <person name="Moolhuijzen P."/>
            <person name="Goolsby J.A."/>
            <person name="Tidwell J."/>
            <person name="Bellgard S.E."/>
            <person name="Bellgard M.I."/>
        </authorList>
    </citation>
    <scope>NUCLEOTIDE SEQUENCE</scope>
    <source>
        <tissue evidence="1">Shoot tissue taken approximately 20 cm above the soil surface</tissue>
    </source>
</reference>
<name>A0A0A9SIF2_ARUDO</name>
<reference evidence="1" key="1">
    <citation type="submission" date="2014-09" db="EMBL/GenBank/DDBJ databases">
        <authorList>
            <person name="Magalhaes I.L.F."/>
            <person name="Oliveira U."/>
            <person name="Santos F.R."/>
            <person name="Vidigal T.H.D.A."/>
            <person name="Brescovit A.D."/>
            <person name="Santos A.J."/>
        </authorList>
    </citation>
    <scope>NUCLEOTIDE SEQUENCE</scope>
    <source>
        <tissue evidence="1">Shoot tissue taken approximately 20 cm above the soil surface</tissue>
    </source>
</reference>
<sequence length="58" mass="6771">MFQPWCVQERMGMCCTRTDPHTQTEGPTTISFQRHIPRVCSLAHRESYQLNTTIQDSD</sequence>